<comment type="caution">
    <text evidence="11">The sequence shown here is derived from an EMBL/GenBank/DDBJ whole genome shotgun (WGS) entry which is preliminary data.</text>
</comment>
<dbReference type="EMBL" id="WNWW01001011">
    <property type="protein sequence ID" value="KAF3420050.1"/>
    <property type="molecule type" value="Genomic_DNA"/>
</dbReference>
<name>A0A833RVH3_9HYME</name>
<organism evidence="11 12">
    <name type="scientific">Frieseomelitta varia</name>
    <dbReference type="NCBI Taxonomy" id="561572"/>
    <lineage>
        <taxon>Eukaryota</taxon>
        <taxon>Metazoa</taxon>
        <taxon>Ecdysozoa</taxon>
        <taxon>Arthropoda</taxon>
        <taxon>Hexapoda</taxon>
        <taxon>Insecta</taxon>
        <taxon>Pterygota</taxon>
        <taxon>Neoptera</taxon>
        <taxon>Endopterygota</taxon>
        <taxon>Hymenoptera</taxon>
        <taxon>Apocrita</taxon>
        <taxon>Aculeata</taxon>
        <taxon>Apoidea</taxon>
        <taxon>Anthophila</taxon>
        <taxon>Apidae</taxon>
        <taxon>Frieseomelitta</taxon>
    </lineage>
</organism>
<feature type="disulfide bond" evidence="10">
    <location>
        <begin position="47"/>
        <end position="65"/>
    </location>
</feature>
<evidence type="ECO:0000256" key="8">
    <source>
        <dbReference type="ARBA" id="ARBA00023157"/>
    </source>
</evidence>
<dbReference type="Proteomes" id="UP000655588">
    <property type="component" value="Unassembled WGS sequence"/>
</dbReference>
<dbReference type="GO" id="GO:0012505">
    <property type="term" value="C:endomembrane system"/>
    <property type="evidence" value="ECO:0007669"/>
    <property type="project" value="UniProtKB-SubCell"/>
</dbReference>
<evidence type="ECO:0000256" key="1">
    <source>
        <dbReference type="ARBA" id="ARBA00004167"/>
    </source>
</evidence>
<dbReference type="GO" id="GO:0005886">
    <property type="term" value="C:plasma membrane"/>
    <property type="evidence" value="ECO:0007669"/>
    <property type="project" value="TreeGrafter"/>
</dbReference>
<dbReference type="GO" id="GO:0016192">
    <property type="term" value="P:vesicle-mediated transport"/>
    <property type="evidence" value="ECO:0007669"/>
    <property type="project" value="UniProtKB-ARBA"/>
</dbReference>
<feature type="disulfide bond" evidence="10">
    <location>
        <begin position="59"/>
        <end position="74"/>
    </location>
</feature>
<evidence type="ECO:0000313" key="12">
    <source>
        <dbReference type="Proteomes" id="UP000655588"/>
    </source>
</evidence>
<dbReference type="InterPro" id="IPR036055">
    <property type="entry name" value="LDL_receptor-like_sf"/>
</dbReference>
<evidence type="ECO:0000256" key="6">
    <source>
        <dbReference type="ARBA" id="ARBA00022989"/>
    </source>
</evidence>
<dbReference type="PANTHER" id="PTHR24270">
    <property type="entry name" value="LOW-DENSITY LIPOPROTEIN RECEPTOR-RELATED"/>
    <property type="match status" value="1"/>
</dbReference>
<protein>
    <submittedName>
        <fullName evidence="11">Uncharacterized protein</fullName>
    </submittedName>
</protein>
<proteinExistence type="predicted"/>
<dbReference type="FunFam" id="4.10.400.10:FF:000034">
    <property type="entry name" value="Low-density lipoprotein receptor-related protein 2"/>
    <property type="match status" value="1"/>
</dbReference>
<accession>A0A833RVH3</accession>
<evidence type="ECO:0000256" key="2">
    <source>
        <dbReference type="ARBA" id="ARBA00004308"/>
    </source>
</evidence>
<evidence type="ECO:0000256" key="7">
    <source>
        <dbReference type="ARBA" id="ARBA00023136"/>
    </source>
</evidence>
<dbReference type="Gene3D" id="4.10.400.10">
    <property type="entry name" value="Low-density Lipoprotein Receptor"/>
    <property type="match status" value="2"/>
</dbReference>
<keyword evidence="4" id="KW-0732">Signal</keyword>
<dbReference type="PROSITE" id="PS50068">
    <property type="entry name" value="LDLRA_2"/>
    <property type="match status" value="1"/>
</dbReference>
<dbReference type="Pfam" id="PF00057">
    <property type="entry name" value="Ldl_recept_a"/>
    <property type="match status" value="1"/>
</dbReference>
<keyword evidence="9" id="KW-0325">Glycoprotein</keyword>
<evidence type="ECO:0000256" key="3">
    <source>
        <dbReference type="ARBA" id="ARBA00022692"/>
    </source>
</evidence>
<dbReference type="PROSITE" id="PS01209">
    <property type="entry name" value="LDLRA_1"/>
    <property type="match status" value="1"/>
</dbReference>
<evidence type="ECO:0000313" key="11">
    <source>
        <dbReference type="EMBL" id="KAF3420050.1"/>
    </source>
</evidence>
<dbReference type="CDD" id="cd00112">
    <property type="entry name" value="LDLa"/>
    <property type="match status" value="2"/>
</dbReference>
<dbReference type="AlphaFoldDB" id="A0A833RVH3"/>
<evidence type="ECO:0000256" key="10">
    <source>
        <dbReference type="PROSITE-ProRule" id="PRU00124"/>
    </source>
</evidence>
<keyword evidence="8 10" id="KW-1015">Disulfide bond</keyword>
<keyword evidence="5" id="KW-0677">Repeat</keyword>
<evidence type="ECO:0000256" key="4">
    <source>
        <dbReference type="ARBA" id="ARBA00022729"/>
    </source>
</evidence>
<feature type="disulfide bond" evidence="10">
    <location>
        <begin position="40"/>
        <end position="52"/>
    </location>
</feature>
<keyword evidence="3" id="KW-0812">Transmembrane</keyword>
<dbReference type="SUPFAM" id="SSF57424">
    <property type="entry name" value="LDL receptor-like module"/>
    <property type="match status" value="2"/>
</dbReference>
<reference evidence="11" key="1">
    <citation type="submission" date="2019-11" db="EMBL/GenBank/DDBJ databases">
        <title>The nuclear and mitochondrial genomes of Frieseomelitta varia - a highly eusocial stingless bee (Meliponini) with a permanently sterile worker caste.</title>
        <authorList>
            <person name="Freitas F.C.P."/>
            <person name="Lourenco A.P."/>
            <person name="Nunes F.M.F."/>
            <person name="Paschoal A.R."/>
            <person name="Abreu F.C.P."/>
            <person name="Barbin F.O."/>
            <person name="Bataglia L."/>
            <person name="Cardoso-Junior C.A.M."/>
            <person name="Cervoni M.S."/>
            <person name="Silva S.R."/>
            <person name="Dalarmi F."/>
            <person name="Del Lama M.A."/>
            <person name="Depintor T.S."/>
            <person name="Ferreira K.M."/>
            <person name="Goria P.S."/>
            <person name="Jaskot M.C."/>
            <person name="Lago D.C."/>
            <person name="Luna-Lucena D."/>
            <person name="Moda L.M."/>
            <person name="Nascimento L."/>
            <person name="Pedrino M."/>
            <person name="Rabico F.O."/>
            <person name="Sanches F.C."/>
            <person name="Santos D.E."/>
            <person name="Santos C.G."/>
            <person name="Vieira J."/>
            <person name="Lopes T.F."/>
            <person name="Barchuk A.R."/>
            <person name="Hartfelder K."/>
            <person name="Simoes Z.L.P."/>
            <person name="Bitondi M.M.G."/>
            <person name="Pinheiro D.G."/>
        </authorList>
    </citation>
    <scope>NUCLEOTIDE SEQUENCE</scope>
    <source>
        <strain evidence="11">USP_RPSP 00005682</strain>
        <tissue evidence="11">Whole individual</tissue>
    </source>
</reference>
<dbReference type="SMART" id="SM00192">
    <property type="entry name" value="LDLa"/>
    <property type="match status" value="1"/>
</dbReference>
<comment type="subcellular location">
    <subcellularLocation>
        <location evidence="2">Endomembrane system</location>
    </subcellularLocation>
    <subcellularLocation>
        <location evidence="1">Membrane</location>
        <topology evidence="1">Single-pass membrane protein</topology>
    </subcellularLocation>
</comment>
<evidence type="ECO:0000256" key="5">
    <source>
        <dbReference type="ARBA" id="ARBA00022737"/>
    </source>
</evidence>
<keyword evidence="7" id="KW-0472">Membrane</keyword>
<dbReference type="InterPro" id="IPR023415">
    <property type="entry name" value="LDLR_class-A_CS"/>
</dbReference>
<dbReference type="InterPro" id="IPR002172">
    <property type="entry name" value="LDrepeatLR_classA_rpt"/>
</dbReference>
<evidence type="ECO:0000256" key="9">
    <source>
        <dbReference type="ARBA" id="ARBA00023180"/>
    </source>
</evidence>
<gene>
    <name evidence="11" type="ORF">E2986_12605</name>
</gene>
<dbReference type="InterPro" id="IPR050685">
    <property type="entry name" value="LDLR"/>
</dbReference>
<sequence length="136" mass="15472">MKNFFCDNNVDCLDGSDERGCSKDFRQFPTDNVVTPPAGCRADEFTCRDGTCIPQSAVCDRRPDCPHEDDEANCLQGRPSLAQTWWERLQRPAVPNVHPDEIPTGSFRNILRDLGFEFVALIEKFVFSLCSRNDRL</sequence>
<keyword evidence="6" id="KW-1133">Transmembrane helix</keyword>
<keyword evidence="12" id="KW-1185">Reference proteome</keyword>